<name>A0AAV7F3R6_ARIFI</name>
<proteinExistence type="predicted"/>
<gene>
    <name evidence="2" type="ORF">H6P81_008263</name>
</gene>
<sequence length="279" mass="30373">MATGSDRAAAEFPAATSRSGSVSAEFPATTSLSGEKQLLRQVGHEGLDASHPSMHLSWKPWLHLGSTRTFSPFTNSDKQMAHSDSAPASFIPAEYTSVGTAATAAGPRAAIFTSADILPEPAASASSAWRRRKQRMQALSARTPAREHTRMTRIIARDKEYIKRAYSTALGEDEDCHFLEQARSPVEPCRPVKKRSQQVSFSGGGFWWALWQSNKQTSFIMIGRKGFYFYPFQWTSAGYGNSVVSNVKAEESDGMDGLQVLLAAKAGLHVISLPPACDI</sequence>
<evidence type="ECO:0000313" key="2">
    <source>
        <dbReference type="EMBL" id="KAG9455359.1"/>
    </source>
</evidence>
<dbReference type="EMBL" id="JAINDJ010000003">
    <property type="protein sequence ID" value="KAG9455359.1"/>
    <property type="molecule type" value="Genomic_DNA"/>
</dbReference>
<feature type="region of interest" description="Disordered" evidence="1">
    <location>
        <begin position="1"/>
        <end position="30"/>
    </location>
</feature>
<keyword evidence="3" id="KW-1185">Reference proteome</keyword>
<feature type="compositionally biased region" description="Polar residues" evidence="1">
    <location>
        <begin position="16"/>
        <end position="30"/>
    </location>
</feature>
<reference evidence="2 3" key="1">
    <citation type="submission" date="2021-07" db="EMBL/GenBank/DDBJ databases">
        <title>The Aristolochia fimbriata genome: insights into angiosperm evolution, floral development and chemical biosynthesis.</title>
        <authorList>
            <person name="Jiao Y."/>
        </authorList>
    </citation>
    <scope>NUCLEOTIDE SEQUENCE [LARGE SCALE GENOMIC DNA]</scope>
    <source>
        <strain evidence="2">IBCAS-2021</strain>
        <tissue evidence="2">Leaf</tissue>
    </source>
</reference>
<comment type="caution">
    <text evidence="2">The sequence shown here is derived from an EMBL/GenBank/DDBJ whole genome shotgun (WGS) entry which is preliminary data.</text>
</comment>
<accession>A0AAV7F3R6</accession>
<dbReference type="Proteomes" id="UP000825729">
    <property type="component" value="Unassembled WGS sequence"/>
</dbReference>
<dbReference type="AlphaFoldDB" id="A0AAV7F3R6"/>
<organism evidence="2 3">
    <name type="scientific">Aristolochia fimbriata</name>
    <name type="common">White veined hardy Dutchman's pipe vine</name>
    <dbReference type="NCBI Taxonomy" id="158543"/>
    <lineage>
        <taxon>Eukaryota</taxon>
        <taxon>Viridiplantae</taxon>
        <taxon>Streptophyta</taxon>
        <taxon>Embryophyta</taxon>
        <taxon>Tracheophyta</taxon>
        <taxon>Spermatophyta</taxon>
        <taxon>Magnoliopsida</taxon>
        <taxon>Magnoliidae</taxon>
        <taxon>Piperales</taxon>
        <taxon>Aristolochiaceae</taxon>
        <taxon>Aristolochia</taxon>
    </lineage>
</organism>
<evidence type="ECO:0000313" key="3">
    <source>
        <dbReference type="Proteomes" id="UP000825729"/>
    </source>
</evidence>
<evidence type="ECO:0000256" key="1">
    <source>
        <dbReference type="SAM" id="MobiDB-lite"/>
    </source>
</evidence>
<protein>
    <submittedName>
        <fullName evidence="2">Uncharacterized protein</fullName>
    </submittedName>
</protein>